<sequence>MMSAPSSTYENKDEQVNTVLRNTDEDPASIPTENPPQESQVEERQVETSEPPKPAEEIQEKPANPLSFRKRPRKGIPHRAPFF</sequence>
<protein>
    <submittedName>
        <fullName evidence="2">Uncharacterized protein</fullName>
    </submittedName>
</protein>
<organism evidence="2 3">
    <name type="scientific">Crotalaria pallida</name>
    <name type="common">Smooth rattlebox</name>
    <name type="synonym">Crotalaria striata</name>
    <dbReference type="NCBI Taxonomy" id="3830"/>
    <lineage>
        <taxon>Eukaryota</taxon>
        <taxon>Viridiplantae</taxon>
        <taxon>Streptophyta</taxon>
        <taxon>Embryophyta</taxon>
        <taxon>Tracheophyta</taxon>
        <taxon>Spermatophyta</taxon>
        <taxon>Magnoliopsida</taxon>
        <taxon>eudicotyledons</taxon>
        <taxon>Gunneridae</taxon>
        <taxon>Pentapetalae</taxon>
        <taxon>rosids</taxon>
        <taxon>fabids</taxon>
        <taxon>Fabales</taxon>
        <taxon>Fabaceae</taxon>
        <taxon>Papilionoideae</taxon>
        <taxon>50 kb inversion clade</taxon>
        <taxon>genistoids sensu lato</taxon>
        <taxon>core genistoids</taxon>
        <taxon>Crotalarieae</taxon>
        <taxon>Crotalaria</taxon>
    </lineage>
</organism>
<feature type="region of interest" description="Disordered" evidence="1">
    <location>
        <begin position="1"/>
        <end position="83"/>
    </location>
</feature>
<evidence type="ECO:0000313" key="2">
    <source>
        <dbReference type="EMBL" id="KAK7276203.1"/>
    </source>
</evidence>
<evidence type="ECO:0000313" key="3">
    <source>
        <dbReference type="Proteomes" id="UP001372338"/>
    </source>
</evidence>
<keyword evidence="3" id="KW-1185">Reference proteome</keyword>
<dbReference type="EMBL" id="JAYWIO010000003">
    <property type="protein sequence ID" value="KAK7276203.1"/>
    <property type="molecule type" value="Genomic_DNA"/>
</dbReference>
<gene>
    <name evidence="2" type="ORF">RIF29_17339</name>
</gene>
<evidence type="ECO:0000256" key="1">
    <source>
        <dbReference type="SAM" id="MobiDB-lite"/>
    </source>
</evidence>
<accession>A0AAN9ICV8</accession>
<comment type="caution">
    <text evidence="2">The sequence shown here is derived from an EMBL/GenBank/DDBJ whole genome shotgun (WGS) entry which is preliminary data.</text>
</comment>
<dbReference type="AlphaFoldDB" id="A0AAN9ICV8"/>
<proteinExistence type="predicted"/>
<dbReference type="Proteomes" id="UP001372338">
    <property type="component" value="Unassembled WGS sequence"/>
</dbReference>
<reference evidence="2 3" key="1">
    <citation type="submission" date="2024-01" db="EMBL/GenBank/DDBJ databases">
        <title>The genomes of 5 underutilized Papilionoideae crops provide insights into root nodulation and disease resistanc.</title>
        <authorList>
            <person name="Yuan L."/>
        </authorList>
    </citation>
    <scope>NUCLEOTIDE SEQUENCE [LARGE SCALE GENOMIC DNA]</scope>
    <source>
        <strain evidence="2">ZHUSHIDOU_FW_LH</strain>
        <tissue evidence="2">Leaf</tissue>
    </source>
</reference>
<feature type="compositionally biased region" description="Basic residues" evidence="1">
    <location>
        <begin position="68"/>
        <end position="77"/>
    </location>
</feature>
<name>A0AAN9ICV8_CROPI</name>